<reference evidence="1" key="1">
    <citation type="submission" date="2018-04" db="EMBL/GenBank/DDBJ databases">
        <title>Transcriptome of Schizaphis graminum biotype I.</title>
        <authorList>
            <person name="Scully E.D."/>
            <person name="Geib S.M."/>
            <person name="Palmer N.A."/>
            <person name="Koch K."/>
            <person name="Bradshaw J."/>
            <person name="Heng-Moss T."/>
            <person name="Sarath G."/>
        </authorList>
    </citation>
    <scope>NUCLEOTIDE SEQUENCE</scope>
</reference>
<organism evidence="1">
    <name type="scientific">Schizaphis graminum</name>
    <name type="common">Green bug aphid</name>
    <dbReference type="NCBI Taxonomy" id="13262"/>
    <lineage>
        <taxon>Eukaryota</taxon>
        <taxon>Metazoa</taxon>
        <taxon>Ecdysozoa</taxon>
        <taxon>Arthropoda</taxon>
        <taxon>Hexapoda</taxon>
        <taxon>Insecta</taxon>
        <taxon>Pterygota</taxon>
        <taxon>Neoptera</taxon>
        <taxon>Paraneoptera</taxon>
        <taxon>Hemiptera</taxon>
        <taxon>Sternorrhyncha</taxon>
        <taxon>Aphidomorpha</taxon>
        <taxon>Aphidoidea</taxon>
        <taxon>Aphididae</taxon>
        <taxon>Aphidini</taxon>
        <taxon>Schizaphis</taxon>
    </lineage>
</organism>
<dbReference type="EMBL" id="GGMR01002123">
    <property type="protein sequence ID" value="MBY14742.1"/>
    <property type="molecule type" value="Transcribed_RNA"/>
</dbReference>
<accession>A0A2S2NCR1</accession>
<dbReference type="AlphaFoldDB" id="A0A2S2NCR1"/>
<evidence type="ECO:0000313" key="1">
    <source>
        <dbReference type="EMBL" id="MBY14742.1"/>
    </source>
</evidence>
<name>A0A2S2NCR1_SCHGA</name>
<protein>
    <submittedName>
        <fullName evidence="1">Uncharacterized protein</fullName>
    </submittedName>
</protein>
<proteinExistence type="predicted"/>
<gene>
    <name evidence="1" type="ORF">g.111708</name>
</gene>
<sequence>MGTSTIPISWYWFWIKCYHNTKLFGNTVQYETSHPQMITNANTFTWSNLEFPLSWHNFGVLSRYVDSGVQTCTIMSLHNVTSVHFISADTAIVRSLYRNNSAN</sequence>